<dbReference type="Pfam" id="PF00892">
    <property type="entry name" value="EamA"/>
    <property type="match status" value="2"/>
</dbReference>
<feature type="transmembrane region" description="Helical" evidence="6">
    <location>
        <begin position="71"/>
        <end position="92"/>
    </location>
</feature>
<reference evidence="8 9" key="1">
    <citation type="journal article" date="2015" name="Nature">
        <title>rRNA introns, odd ribosomes, and small enigmatic genomes across a large radiation of phyla.</title>
        <authorList>
            <person name="Brown C.T."/>
            <person name="Hug L.A."/>
            <person name="Thomas B.C."/>
            <person name="Sharon I."/>
            <person name="Castelle C.J."/>
            <person name="Singh A."/>
            <person name="Wilkins M.J."/>
            <person name="Williams K.H."/>
            <person name="Banfield J.F."/>
        </authorList>
    </citation>
    <scope>NUCLEOTIDE SEQUENCE [LARGE SCALE GENOMIC DNA]</scope>
</reference>
<evidence type="ECO:0000256" key="6">
    <source>
        <dbReference type="SAM" id="Phobius"/>
    </source>
</evidence>
<feature type="domain" description="EamA" evidence="7">
    <location>
        <begin position="10"/>
        <end position="143"/>
    </location>
</feature>
<dbReference type="InterPro" id="IPR050638">
    <property type="entry name" value="AA-Vitamin_Transporters"/>
</dbReference>
<comment type="subcellular location">
    <subcellularLocation>
        <location evidence="1">Membrane</location>
        <topology evidence="1">Multi-pass membrane protein</topology>
    </subcellularLocation>
</comment>
<evidence type="ECO:0000256" key="2">
    <source>
        <dbReference type="ARBA" id="ARBA00007362"/>
    </source>
</evidence>
<gene>
    <name evidence="8" type="ORF">UY92_C0007G0039</name>
</gene>
<organism evidence="8 9">
    <name type="scientific">Candidatus Magasanikbacteria bacterium GW2011_GWA2_56_11</name>
    <dbReference type="NCBI Taxonomy" id="1619044"/>
    <lineage>
        <taxon>Bacteria</taxon>
        <taxon>Candidatus Magasanikiibacteriota</taxon>
    </lineage>
</organism>
<feature type="transmembrane region" description="Helical" evidence="6">
    <location>
        <begin position="98"/>
        <end position="117"/>
    </location>
</feature>
<dbReference type="STRING" id="1619044.UY92_C0007G0039"/>
<feature type="transmembrane region" description="Helical" evidence="6">
    <location>
        <begin position="183"/>
        <end position="202"/>
    </location>
</feature>
<name>A0A0G1YGQ3_9BACT</name>
<dbReference type="PANTHER" id="PTHR32322:SF2">
    <property type="entry name" value="EAMA DOMAIN-CONTAINING PROTEIN"/>
    <property type="match status" value="1"/>
</dbReference>
<dbReference type="Proteomes" id="UP000033870">
    <property type="component" value="Unassembled WGS sequence"/>
</dbReference>
<protein>
    <submittedName>
        <fullName evidence="8">Membrane protein containing DUF6</fullName>
    </submittedName>
</protein>
<evidence type="ECO:0000256" key="4">
    <source>
        <dbReference type="ARBA" id="ARBA00022989"/>
    </source>
</evidence>
<feature type="transmembrane region" description="Helical" evidence="6">
    <location>
        <begin position="271"/>
        <end position="288"/>
    </location>
</feature>
<keyword evidence="4 6" id="KW-1133">Transmembrane helix</keyword>
<evidence type="ECO:0000256" key="1">
    <source>
        <dbReference type="ARBA" id="ARBA00004141"/>
    </source>
</evidence>
<feature type="transmembrane region" description="Helical" evidence="6">
    <location>
        <begin position="246"/>
        <end position="265"/>
    </location>
</feature>
<feature type="domain" description="EamA" evidence="7">
    <location>
        <begin position="153"/>
        <end position="288"/>
    </location>
</feature>
<keyword evidence="5 6" id="KW-0472">Membrane</keyword>
<evidence type="ECO:0000256" key="3">
    <source>
        <dbReference type="ARBA" id="ARBA00022692"/>
    </source>
</evidence>
<sequence>MTRPKLRESTGVALALLSAALWGLYPVAVHSGSANIPPLTFAASITIIAALGALAYALATGRAGELLRVRAYPALLMITLCIVIIPNSLFFIGARQTSGVNASFLLLSEIIFTVLFTPFIGEKTTRDKLLGAGGVFFGALFLLESGTWSFQGGDWLVILSTALFPLGNFYGKKALNLVSPAAILVFRFIVGGLVLSVLALVLERNADPVALARNYWPFLVVSGLVLLTVGKIIWYEALRRLDISKTVSLGMTFPLFSLAALVGFYREPVSPLQWAGIVVMGVGVYFSVRRPSVDPGLTRYAAPGRASLDS</sequence>
<dbReference type="SUPFAM" id="SSF103481">
    <property type="entry name" value="Multidrug resistance efflux transporter EmrE"/>
    <property type="match status" value="2"/>
</dbReference>
<dbReference type="GO" id="GO:0016020">
    <property type="term" value="C:membrane"/>
    <property type="evidence" value="ECO:0007669"/>
    <property type="project" value="UniProtKB-SubCell"/>
</dbReference>
<evidence type="ECO:0000313" key="8">
    <source>
        <dbReference type="EMBL" id="KKW42400.1"/>
    </source>
</evidence>
<proteinExistence type="inferred from homology"/>
<evidence type="ECO:0000256" key="5">
    <source>
        <dbReference type="ARBA" id="ARBA00023136"/>
    </source>
</evidence>
<comment type="similarity">
    <text evidence="2">Belongs to the EamA transporter family.</text>
</comment>
<evidence type="ECO:0000259" key="7">
    <source>
        <dbReference type="Pfam" id="PF00892"/>
    </source>
</evidence>
<dbReference type="EMBL" id="LCRX01000007">
    <property type="protein sequence ID" value="KKW42400.1"/>
    <property type="molecule type" value="Genomic_DNA"/>
</dbReference>
<comment type="caution">
    <text evidence="8">The sequence shown here is derived from an EMBL/GenBank/DDBJ whole genome shotgun (WGS) entry which is preliminary data.</text>
</comment>
<feature type="transmembrane region" description="Helical" evidence="6">
    <location>
        <begin position="214"/>
        <end position="234"/>
    </location>
</feature>
<accession>A0A0G1YGQ3</accession>
<dbReference type="PANTHER" id="PTHR32322">
    <property type="entry name" value="INNER MEMBRANE TRANSPORTER"/>
    <property type="match status" value="1"/>
</dbReference>
<dbReference type="Gene3D" id="1.10.3730.20">
    <property type="match status" value="1"/>
</dbReference>
<dbReference type="AlphaFoldDB" id="A0A0G1YGQ3"/>
<feature type="transmembrane region" description="Helical" evidence="6">
    <location>
        <begin position="155"/>
        <end position="171"/>
    </location>
</feature>
<evidence type="ECO:0000313" key="9">
    <source>
        <dbReference type="Proteomes" id="UP000033870"/>
    </source>
</evidence>
<dbReference type="InterPro" id="IPR000620">
    <property type="entry name" value="EamA_dom"/>
</dbReference>
<dbReference type="InterPro" id="IPR037185">
    <property type="entry name" value="EmrE-like"/>
</dbReference>
<feature type="transmembrane region" description="Helical" evidence="6">
    <location>
        <begin position="129"/>
        <end position="149"/>
    </location>
</feature>
<feature type="transmembrane region" description="Helical" evidence="6">
    <location>
        <begin position="41"/>
        <end position="59"/>
    </location>
</feature>
<keyword evidence="3 6" id="KW-0812">Transmembrane</keyword>